<dbReference type="InterPro" id="IPR011871">
    <property type="entry name" value="Fib_succ_major"/>
</dbReference>
<protein>
    <recommendedName>
        <fullName evidence="1">Fibrobacter succinogenes major paralogous domain-containing protein</fullName>
    </recommendedName>
</protein>
<dbReference type="AlphaFoldDB" id="A0A5N5IU11"/>
<dbReference type="Proteomes" id="UP000319204">
    <property type="component" value="Unassembled WGS sequence"/>
</dbReference>
<evidence type="ECO:0000259" key="1">
    <source>
        <dbReference type="Pfam" id="PF09603"/>
    </source>
</evidence>
<dbReference type="Pfam" id="PF09603">
    <property type="entry name" value="Fib_succ_major"/>
    <property type="match status" value="1"/>
</dbReference>
<keyword evidence="3" id="KW-1185">Reference proteome</keyword>
<feature type="domain" description="Fibrobacter succinogenes major paralogous" evidence="1">
    <location>
        <begin position="38"/>
        <end position="216"/>
    </location>
</feature>
<reference evidence="2" key="1">
    <citation type="submission" date="2019-10" db="EMBL/GenBank/DDBJ databases">
        <title>Muricauda hadale sp. nov., a piezophilic bacterium isolated from hadopelagic water of the Mariana Trench.</title>
        <authorList>
            <person name="Wei Y."/>
        </authorList>
    </citation>
    <scope>NUCLEOTIDE SEQUENCE [LARGE SCALE GENOMIC DNA]</scope>
    <source>
        <strain evidence="2">MT-229</strain>
    </source>
</reference>
<dbReference type="OrthoDB" id="9805760at2"/>
<sequence>MGLFLLRNLNSYLKILIMRQFSFFFPFVLSFIANAQTVTIGSQVWMDKNLESSTMQNGTAILHAQSMEAWQQATDNGQPAWAWYYDETTGKQYGHLYNIHAMTNGNPCPAGFRVPTKEDWETLFSHVGNDPKALKSLEGWSDGSSTNSSGFNALPGGVKSGYGGFNEYKKAAYFWTSTPHTDAAYGLYSVPIAWHASKLSIAPSGTKGGLNCRCIKE</sequence>
<dbReference type="NCBIfam" id="TIGR02145">
    <property type="entry name" value="Fib_succ_major"/>
    <property type="match status" value="1"/>
</dbReference>
<name>A0A5N5IU11_9FLAO</name>
<comment type="caution">
    <text evidence="2">The sequence shown here is derived from an EMBL/GenBank/DDBJ whole genome shotgun (WGS) entry which is preliminary data.</text>
</comment>
<accession>A0A5N5IU11</accession>
<proteinExistence type="predicted"/>
<dbReference type="EMBL" id="VNIK02000006">
    <property type="protein sequence ID" value="KAB5488168.1"/>
    <property type="molecule type" value="Genomic_DNA"/>
</dbReference>
<gene>
    <name evidence="2" type="ORF">FOT42_010100</name>
</gene>
<organism evidence="2 3">
    <name type="scientific">Flagellimonas hadalis</name>
    <dbReference type="NCBI Taxonomy" id="2597517"/>
    <lineage>
        <taxon>Bacteria</taxon>
        <taxon>Pseudomonadati</taxon>
        <taxon>Bacteroidota</taxon>
        <taxon>Flavobacteriia</taxon>
        <taxon>Flavobacteriales</taxon>
        <taxon>Flavobacteriaceae</taxon>
        <taxon>Flagellimonas</taxon>
    </lineage>
</organism>
<evidence type="ECO:0000313" key="3">
    <source>
        <dbReference type="Proteomes" id="UP000319204"/>
    </source>
</evidence>
<evidence type="ECO:0000313" key="2">
    <source>
        <dbReference type="EMBL" id="KAB5488168.1"/>
    </source>
</evidence>